<name>A0A383CVP3_9ZZZZ</name>
<feature type="non-terminal residue" evidence="1">
    <location>
        <position position="1"/>
    </location>
</feature>
<protein>
    <submittedName>
        <fullName evidence="1">Uncharacterized protein</fullName>
    </submittedName>
</protein>
<evidence type="ECO:0000313" key="1">
    <source>
        <dbReference type="EMBL" id="SVE36397.1"/>
    </source>
</evidence>
<sequence length="56" mass="6475">EFKWSGREDLNLRPLDPQLPKVFITYLNLSCSSVFKMFLPPFYHQSLLTLASSLNA</sequence>
<reference evidence="1" key="1">
    <citation type="submission" date="2018-05" db="EMBL/GenBank/DDBJ databases">
        <authorList>
            <person name="Lanie J.A."/>
            <person name="Ng W.-L."/>
            <person name="Kazmierczak K.M."/>
            <person name="Andrzejewski T.M."/>
            <person name="Davidsen T.M."/>
            <person name="Wayne K.J."/>
            <person name="Tettelin H."/>
            <person name="Glass J.I."/>
            <person name="Rusch D."/>
            <person name="Podicherti R."/>
            <person name="Tsui H.-C.T."/>
            <person name="Winkler M.E."/>
        </authorList>
    </citation>
    <scope>NUCLEOTIDE SEQUENCE</scope>
</reference>
<accession>A0A383CVP3</accession>
<dbReference type="EMBL" id="UINC01212185">
    <property type="protein sequence ID" value="SVE36397.1"/>
    <property type="molecule type" value="Genomic_DNA"/>
</dbReference>
<gene>
    <name evidence="1" type="ORF">METZ01_LOCUS489251</name>
</gene>
<dbReference type="AlphaFoldDB" id="A0A383CVP3"/>
<proteinExistence type="predicted"/>
<organism evidence="1">
    <name type="scientific">marine metagenome</name>
    <dbReference type="NCBI Taxonomy" id="408172"/>
    <lineage>
        <taxon>unclassified sequences</taxon>
        <taxon>metagenomes</taxon>
        <taxon>ecological metagenomes</taxon>
    </lineage>
</organism>